<dbReference type="Gene3D" id="1.20.1640.10">
    <property type="entry name" value="Multidrug efflux transporter AcrB transmembrane domain"/>
    <property type="match status" value="1"/>
</dbReference>
<dbReference type="Proteomes" id="UP000270924">
    <property type="component" value="Unassembled WGS sequence"/>
</dbReference>
<organism evidence="9 10">
    <name type="scientific">Wuchereria bancrofti</name>
    <dbReference type="NCBI Taxonomy" id="6293"/>
    <lineage>
        <taxon>Eukaryota</taxon>
        <taxon>Metazoa</taxon>
        <taxon>Ecdysozoa</taxon>
        <taxon>Nematoda</taxon>
        <taxon>Chromadorea</taxon>
        <taxon>Rhabditida</taxon>
        <taxon>Spirurina</taxon>
        <taxon>Spiruromorpha</taxon>
        <taxon>Filarioidea</taxon>
        <taxon>Onchocercidae</taxon>
        <taxon>Wuchereria</taxon>
    </lineage>
</organism>
<dbReference type="OMA" id="WECMANE"/>
<dbReference type="InterPro" id="IPR003392">
    <property type="entry name" value="PTHD_SSD"/>
</dbReference>
<evidence type="ECO:0000259" key="8">
    <source>
        <dbReference type="PROSITE" id="PS50156"/>
    </source>
</evidence>
<evidence type="ECO:0000313" key="10">
    <source>
        <dbReference type="Proteomes" id="UP000270924"/>
    </source>
</evidence>
<dbReference type="AlphaFoldDB" id="A0A3P7E8R4"/>
<dbReference type="SUPFAM" id="SSF82866">
    <property type="entry name" value="Multidrug efflux transporter AcrB transmembrane domain"/>
    <property type="match status" value="1"/>
</dbReference>
<keyword evidence="4 7" id="KW-1133">Transmembrane helix</keyword>
<dbReference type="OrthoDB" id="5797364at2759"/>
<evidence type="ECO:0000256" key="6">
    <source>
        <dbReference type="ARBA" id="ARBA00023180"/>
    </source>
</evidence>
<reference evidence="9 10" key="1">
    <citation type="submission" date="2018-11" db="EMBL/GenBank/DDBJ databases">
        <authorList>
            <consortium name="Pathogen Informatics"/>
        </authorList>
    </citation>
    <scope>NUCLEOTIDE SEQUENCE [LARGE SCALE GENOMIC DNA]</scope>
</reference>
<evidence type="ECO:0000313" key="9">
    <source>
        <dbReference type="EMBL" id="VDM12339.1"/>
    </source>
</evidence>
<keyword evidence="10" id="KW-1185">Reference proteome</keyword>
<keyword evidence="5 7" id="KW-0472">Membrane</keyword>
<evidence type="ECO:0000256" key="7">
    <source>
        <dbReference type="SAM" id="Phobius"/>
    </source>
</evidence>
<dbReference type="InterPro" id="IPR051697">
    <property type="entry name" value="Patched_domain-protein"/>
</dbReference>
<dbReference type="GO" id="GO:0030659">
    <property type="term" value="C:cytoplasmic vesicle membrane"/>
    <property type="evidence" value="ECO:0007669"/>
    <property type="project" value="TreeGrafter"/>
</dbReference>
<gene>
    <name evidence="9" type="ORF">WBA_LOCUS5725</name>
</gene>
<dbReference type="GO" id="GO:0018996">
    <property type="term" value="P:molting cycle, collagen and cuticulin-based cuticle"/>
    <property type="evidence" value="ECO:0007669"/>
    <property type="project" value="TreeGrafter"/>
</dbReference>
<dbReference type="PANTHER" id="PTHR10796:SF191">
    <property type="entry name" value="SSD DOMAIN-CONTAINING PROTEIN"/>
    <property type="match status" value="1"/>
</dbReference>
<comment type="similarity">
    <text evidence="2">Belongs to the patched family.</text>
</comment>
<accession>A0A3P7E8R4</accession>
<evidence type="ECO:0000256" key="3">
    <source>
        <dbReference type="ARBA" id="ARBA00022692"/>
    </source>
</evidence>
<evidence type="ECO:0000256" key="4">
    <source>
        <dbReference type="ARBA" id="ARBA00022989"/>
    </source>
</evidence>
<feature type="transmembrane region" description="Helical" evidence="7">
    <location>
        <begin position="20"/>
        <end position="45"/>
    </location>
</feature>
<feature type="domain" description="SSD" evidence="8">
    <location>
        <begin position="337"/>
        <end position="448"/>
    </location>
</feature>
<proteinExistence type="inferred from homology"/>
<keyword evidence="3 7" id="KW-0812">Transmembrane</keyword>
<dbReference type="GO" id="GO:0006897">
    <property type="term" value="P:endocytosis"/>
    <property type="evidence" value="ECO:0007669"/>
    <property type="project" value="TreeGrafter"/>
</dbReference>
<feature type="transmembrane region" description="Helical" evidence="7">
    <location>
        <begin position="329"/>
        <end position="350"/>
    </location>
</feature>
<comment type="subcellular location">
    <subcellularLocation>
        <location evidence="1">Membrane</location>
        <topology evidence="1">Multi-pass membrane protein</topology>
    </subcellularLocation>
</comment>
<feature type="transmembrane region" description="Helical" evidence="7">
    <location>
        <begin position="291"/>
        <end position="309"/>
    </location>
</feature>
<evidence type="ECO:0000256" key="5">
    <source>
        <dbReference type="ARBA" id="ARBA00023136"/>
    </source>
</evidence>
<feature type="transmembrane region" description="Helical" evidence="7">
    <location>
        <begin position="423"/>
        <end position="448"/>
    </location>
</feature>
<dbReference type="PANTHER" id="PTHR10796">
    <property type="entry name" value="PATCHED-RELATED"/>
    <property type="match status" value="1"/>
</dbReference>
<evidence type="ECO:0000256" key="1">
    <source>
        <dbReference type="ARBA" id="ARBA00004141"/>
    </source>
</evidence>
<dbReference type="GO" id="GO:0005886">
    <property type="term" value="C:plasma membrane"/>
    <property type="evidence" value="ECO:0007669"/>
    <property type="project" value="TreeGrafter"/>
</dbReference>
<dbReference type="EMBL" id="UYWW01002972">
    <property type="protein sequence ID" value="VDM12339.1"/>
    <property type="molecule type" value="Genomic_DNA"/>
</dbReference>
<dbReference type="Pfam" id="PF02460">
    <property type="entry name" value="Patched"/>
    <property type="match status" value="1"/>
</dbReference>
<sequence length="565" mass="64843">MMLSFDNLIQQLFYRWGSIAYRFRFILFIGPILLTIALSFGFLFIKKQTTIDPEYVFSPKNAQWRYEKKVLSDYWPLNEQEFWPGKSYDYTGYVDIIAAGIKHPKFGRPNMLVLKYLDELERINQHIIHNITISVTHNDITYEVGFTDLCMSYDWKCFMNEHVTMLMPKERWGNFDSKLAEFTDDIINNEVKITYPIGWRGTEPIYFGALIGAPHIIDKEGHFNYVRAVRLTYNVRDEKVGNISYLWRKKVAGFLSDVKNPASNILEFGMYHNESLPEGLQQVADSLSPKFAITCFVLFSLCGLSAIVFKPTIALAGKTDSTTCHPFMSVIESLFCPLLAIISAFGLILWMENIILYNYKGIGVDDMFIMSAAWHRTNVEQSVSHRLSESLAEAAVAISITTITDMLTFGIGCLTTLPSVQMFCFYTFMGIAFTYLYQLTFFTAVMAFSGKRESDGLHAITLKPVISQELADNLFKKLFLTGSVSLKSKIPPEIVQENVTKNEKVVENVKTTLSQKMRKKFMDFKQSLNKVKVSVRIDDRFIQMSTQEREKVHKLTMTHFVVSMT</sequence>
<keyword evidence="6" id="KW-0325">Glycoprotein</keyword>
<dbReference type="PROSITE" id="PS50156">
    <property type="entry name" value="SSD"/>
    <property type="match status" value="1"/>
</dbReference>
<feature type="transmembrane region" description="Helical" evidence="7">
    <location>
        <begin position="394"/>
        <end position="417"/>
    </location>
</feature>
<protein>
    <recommendedName>
        <fullName evidence="8">SSD domain-containing protein</fullName>
    </recommendedName>
</protein>
<evidence type="ECO:0000256" key="2">
    <source>
        <dbReference type="ARBA" id="ARBA00005585"/>
    </source>
</evidence>
<name>A0A3P7E8R4_WUCBA</name>
<dbReference type="InParanoid" id="A0A3P7E8R4"/>
<dbReference type="InterPro" id="IPR000731">
    <property type="entry name" value="SSD"/>
</dbReference>